<dbReference type="AlphaFoldDB" id="A0A1W1W912"/>
<feature type="transmembrane region" description="Helical" evidence="2">
    <location>
        <begin position="42"/>
        <end position="63"/>
    </location>
</feature>
<dbReference type="RefSeq" id="WP_084660880.1">
    <property type="nucleotide sequence ID" value="NZ_FWWY01000001.1"/>
</dbReference>
<feature type="transmembrane region" description="Helical" evidence="2">
    <location>
        <begin position="131"/>
        <end position="151"/>
    </location>
</feature>
<evidence type="ECO:0000313" key="4">
    <source>
        <dbReference type="EMBL" id="SMC02776.1"/>
    </source>
</evidence>
<protein>
    <submittedName>
        <fullName evidence="4">Threonine/homoserine efflux transporter RhtA</fullName>
    </submittedName>
</protein>
<keyword evidence="2" id="KW-0472">Membrane</keyword>
<dbReference type="STRING" id="28034.BFX07_05380"/>
<feature type="transmembrane region" description="Helical" evidence="2">
    <location>
        <begin position="75"/>
        <end position="93"/>
    </location>
</feature>
<feature type="transmembrane region" description="Helical" evidence="2">
    <location>
        <begin position="219"/>
        <end position="237"/>
    </location>
</feature>
<dbReference type="OrthoDB" id="9790852at2"/>
<dbReference type="PANTHER" id="PTHR22911">
    <property type="entry name" value="ACYL-MALONYL CONDENSING ENZYME-RELATED"/>
    <property type="match status" value="1"/>
</dbReference>
<comment type="similarity">
    <text evidence="1">Belongs to the EamA transporter family.</text>
</comment>
<feature type="transmembrane region" description="Helical" evidence="2">
    <location>
        <begin position="16"/>
        <end position="36"/>
    </location>
</feature>
<feature type="transmembrane region" description="Helical" evidence="2">
    <location>
        <begin position="249"/>
        <end position="268"/>
    </location>
</feature>
<evidence type="ECO:0000259" key="3">
    <source>
        <dbReference type="Pfam" id="PF00892"/>
    </source>
</evidence>
<keyword evidence="2" id="KW-1133">Transmembrane helix</keyword>
<organism evidence="4 5">
    <name type="scientific">Sulfobacillus thermosulfidooxidans (strain DSM 9293 / VKM B-1269 / AT-1)</name>
    <dbReference type="NCBI Taxonomy" id="929705"/>
    <lineage>
        <taxon>Bacteria</taxon>
        <taxon>Bacillati</taxon>
        <taxon>Bacillota</taxon>
        <taxon>Clostridia</taxon>
        <taxon>Eubacteriales</taxon>
        <taxon>Clostridiales Family XVII. Incertae Sedis</taxon>
        <taxon>Sulfobacillus</taxon>
    </lineage>
</organism>
<sequence>MLKSEPSRTPYTPTALQLYGAVAVGVLSVSSASVLIRLTPAPANAIAFWRLILTALLLMPVVLRQSPTWLSLRHLKLFTISGLFLALHFIFWIQSLMILPVALSTALVSTHPLLIALYTRIVRKQPFPMRIKIGLASATLGLVILPIGAAWSFHQTAGMVDALLGALFAGLYLMAGKHSRQSLSASQYSFGTYLMSSFLLFLINMFQKHSLGPVNGHVMILYLLMAIIPTLGGHTTFNWLLRFMPAGQVSMAMIGEIPGSAMLAWLILRQMPSWTVWISLIFLTLGIVMTLRSTKEPTPANSDL</sequence>
<feature type="domain" description="EamA" evidence="3">
    <location>
        <begin position="22"/>
        <end position="145"/>
    </location>
</feature>
<dbReference type="EMBL" id="FWWY01000001">
    <property type="protein sequence ID" value="SMC02776.1"/>
    <property type="molecule type" value="Genomic_DNA"/>
</dbReference>
<reference evidence="5" key="1">
    <citation type="submission" date="2017-04" db="EMBL/GenBank/DDBJ databases">
        <authorList>
            <person name="Varghese N."/>
            <person name="Submissions S."/>
        </authorList>
    </citation>
    <scope>NUCLEOTIDE SEQUENCE [LARGE SCALE GENOMIC DNA]</scope>
    <source>
        <strain evidence="5">DSM 9293</strain>
    </source>
</reference>
<feature type="transmembrane region" description="Helical" evidence="2">
    <location>
        <begin position="274"/>
        <end position="291"/>
    </location>
</feature>
<feature type="transmembrane region" description="Helical" evidence="2">
    <location>
        <begin position="188"/>
        <end position="207"/>
    </location>
</feature>
<accession>A0A1W1W912</accession>
<feature type="transmembrane region" description="Helical" evidence="2">
    <location>
        <begin position="157"/>
        <end position="176"/>
    </location>
</feature>
<gene>
    <name evidence="4" type="ORF">SAMN00768000_0760</name>
</gene>
<dbReference type="InterPro" id="IPR000620">
    <property type="entry name" value="EamA_dom"/>
</dbReference>
<keyword evidence="5" id="KW-1185">Reference proteome</keyword>
<feature type="transmembrane region" description="Helical" evidence="2">
    <location>
        <begin position="99"/>
        <end position="119"/>
    </location>
</feature>
<dbReference type="GO" id="GO:0016020">
    <property type="term" value="C:membrane"/>
    <property type="evidence" value="ECO:0007669"/>
    <property type="project" value="InterPro"/>
</dbReference>
<evidence type="ECO:0000256" key="2">
    <source>
        <dbReference type="SAM" id="Phobius"/>
    </source>
</evidence>
<evidence type="ECO:0000256" key="1">
    <source>
        <dbReference type="ARBA" id="ARBA00007362"/>
    </source>
</evidence>
<dbReference type="Pfam" id="PF00892">
    <property type="entry name" value="EamA"/>
    <property type="match status" value="2"/>
</dbReference>
<dbReference type="PANTHER" id="PTHR22911:SF76">
    <property type="entry name" value="EAMA DOMAIN-CONTAINING PROTEIN"/>
    <property type="match status" value="1"/>
</dbReference>
<dbReference type="Proteomes" id="UP000192660">
    <property type="component" value="Unassembled WGS sequence"/>
</dbReference>
<dbReference type="InterPro" id="IPR037185">
    <property type="entry name" value="EmrE-like"/>
</dbReference>
<name>A0A1W1W912_SULTA</name>
<feature type="domain" description="EamA" evidence="3">
    <location>
        <begin position="158"/>
        <end position="291"/>
    </location>
</feature>
<proteinExistence type="inferred from homology"/>
<evidence type="ECO:0000313" key="5">
    <source>
        <dbReference type="Proteomes" id="UP000192660"/>
    </source>
</evidence>
<dbReference type="SUPFAM" id="SSF103481">
    <property type="entry name" value="Multidrug resistance efflux transporter EmrE"/>
    <property type="match status" value="2"/>
</dbReference>
<keyword evidence="2" id="KW-0812">Transmembrane</keyword>